<reference evidence="1" key="3">
    <citation type="submission" date="2023-02" db="EMBL/GenBank/DDBJ databases">
        <authorList>
            <person name="Sun Q."/>
            <person name="Mori K."/>
        </authorList>
    </citation>
    <scope>NUCLEOTIDE SEQUENCE</scope>
    <source>
        <strain evidence="1">NBRC 108728</strain>
        <plasmid evidence="1">pNBRC108728a</plasmid>
    </source>
</reference>
<proteinExistence type="predicted"/>
<reference evidence="3" key="2">
    <citation type="journal article" date="2019" name="Int. J. Syst. Evol. Microbiol.">
        <title>The Global Catalogue of Microorganisms (GCM) 10K type strain sequencing project: providing services to taxonomists for standard genome sequencing and annotation.</title>
        <authorList>
            <consortium name="The Broad Institute Genomics Platform"/>
            <consortium name="The Broad Institute Genome Sequencing Center for Infectious Disease"/>
            <person name="Wu L."/>
            <person name="Ma J."/>
        </authorList>
    </citation>
    <scope>NUCLEOTIDE SEQUENCE [LARGE SCALE GENOMIC DNA]</scope>
    <source>
        <strain evidence="3">NBRC 108728</strain>
    </source>
</reference>
<dbReference type="EMBL" id="AP027733">
    <property type="protein sequence ID" value="BDZ52891.1"/>
    <property type="molecule type" value="Genomic_DNA"/>
</dbReference>
<dbReference type="RefSeq" id="WP_286347174.1">
    <property type="nucleotide sequence ID" value="NZ_AP027733.1"/>
</dbReference>
<keyword evidence="1" id="KW-0614">Plasmid</keyword>
<evidence type="ECO:0000313" key="1">
    <source>
        <dbReference type="EMBL" id="BDZ52324.1"/>
    </source>
</evidence>
<sequence length="63" mass="7158">MPNPQLTQAQFGAITAAVALLEVHLEDEGTQRDIDTLNRAYRKVQDWFEGRDTETPPAMTSRR</sequence>
<gene>
    <name evidence="1" type="ORF">GCM10025867_45650</name>
    <name evidence="2" type="ORF">GCM10025867_51320</name>
</gene>
<organism evidence="1 3">
    <name type="scientific">Frondihabitans sucicola</name>
    <dbReference type="NCBI Taxonomy" id="1268041"/>
    <lineage>
        <taxon>Bacteria</taxon>
        <taxon>Bacillati</taxon>
        <taxon>Actinomycetota</taxon>
        <taxon>Actinomycetes</taxon>
        <taxon>Micrococcales</taxon>
        <taxon>Microbacteriaceae</taxon>
        <taxon>Frondihabitans</taxon>
    </lineage>
</organism>
<keyword evidence="3" id="KW-1185">Reference proteome</keyword>
<reference evidence="1" key="1">
    <citation type="journal article" date="2014" name="Int. J. Syst. Evol. Microbiol.">
        <title>Complete genome of a new Firmicutes species belonging to the dominant human colonic microbiota ('Ruminococcus bicirculans') reveals two chromosomes and a selective capacity to utilize plant glucans.</title>
        <authorList>
            <consortium name="NISC Comparative Sequencing Program"/>
            <person name="Wegmann U."/>
            <person name="Louis P."/>
            <person name="Goesmann A."/>
            <person name="Henrissat B."/>
            <person name="Duncan S.H."/>
            <person name="Flint H.J."/>
        </authorList>
    </citation>
    <scope>NUCLEOTIDE SEQUENCE</scope>
    <source>
        <strain evidence="1">NBRC 108728</strain>
    </source>
</reference>
<evidence type="ECO:0000313" key="3">
    <source>
        <dbReference type="Proteomes" id="UP001321486"/>
    </source>
</evidence>
<evidence type="ECO:0000313" key="2">
    <source>
        <dbReference type="EMBL" id="BDZ52891.1"/>
    </source>
</evidence>
<protein>
    <submittedName>
        <fullName evidence="1">Uncharacterized protein</fullName>
    </submittedName>
</protein>
<geneLocation type="plasmid" evidence="1 3">
    <name>pNBRC108728a</name>
</geneLocation>
<dbReference type="Proteomes" id="UP001321486">
    <property type="component" value="Plasmid pNBRC108728a"/>
</dbReference>
<name>A0ABM8GV57_9MICO</name>
<dbReference type="EMBL" id="AP027733">
    <property type="protein sequence ID" value="BDZ52324.1"/>
    <property type="molecule type" value="Genomic_DNA"/>
</dbReference>
<accession>A0ABM8GV57</accession>